<dbReference type="GO" id="GO:0005886">
    <property type="term" value="C:plasma membrane"/>
    <property type="evidence" value="ECO:0007669"/>
    <property type="project" value="UniProtKB-SubCell"/>
</dbReference>
<feature type="transmembrane region" description="Helical" evidence="6">
    <location>
        <begin position="330"/>
        <end position="350"/>
    </location>
</feature>
<feature type="transmembrane region" description="Helical" evidence="6">
    <location>
        <begin position="175"/>
        <end position="198"/>
    </location>
</feature>
<reference evidence="8" key="3">
    <citation type="submission" date="2021-03" db="EMBL/GenBank/DDBJ databases">
        <authorList>
            <consortium name="NCBI Pathogen Detection Project"/>
        </authorList>
    </citation>
    <scope>NUCLEOTIDE SEQUENCE</scope>
    <source>
        <strain evidence="8">ST-87-5</strain>
    </source>
</reference>
<dbReference type="RefSeq" id="WP_001610414.1">
    <property type="nucleotide sequence ID" value="NZ_CALSCT010000004.1"/>
</dbReference>
<keyword evidence="4 6" id="KW-1133">Transmembrane helix</keyword>
<feature type="transmembrane region" description="Helical" evidence="6">
    <location>
        <begin position="78"/>
        <end position="99"/>
    </location>
</feature>
<keyword evidence="5 6" id="KW-0472">Membrane</keyword>
<reference evidence="8" key="2">
    <citation type="journal article" date="2018" name="Genome Biol.">
        <title>SKESA: strategic k-mer extension for scrupulous assemblies.</title>
        <authorList>
            <person name="Souvorov A."/>
            <person name="Agarwala R."/>
            <person name="Lipman D.J."/>
        </authorList>
    </citation>
    <scope>NUCLEOTIDE SEQUENCE</scope>
    <source>
        <strain evidence="8">ST-87-5</strain>
    </source>
</reference>
<dbReference type="EMBL" id="DADRWU010000046">
    <property type="protein sequence ID" value="HBA4248658.1"/>
    <property type="molecule type" value="Genomic_DNA"/>
</dbReference>
<feature type="transmembrane region" description="Helical" evidence="6">
    <location>
        <begin position="119"/>
        <end position="140"/>
    </location>
</feature>
<dbReference type="CDD" id="cd13128">
    <property type="entry name" value="MATE_Wzx_like"/>
    <property type="match status" value="1"/>
</dbReference>
<dbReference type="EMBL" id="AB811613">
    <property type="protein sequence ID" value="BAQ00827.1"/>
    <property type="molecule type" value="Genomic_DNA"/>
</dbReference>
<evidence type="ECO:0000256" key="1">
    <source>
        <dbReference type="ARBA" id="ARBA00004651"/>
    </source>
</evidence>
<dbReference type="Pfam" id="PF01943">
    <property type="entry name" value="Polysacc_synt"/>
    <property type="match status" value="1"/>
</dbReference>
<dbReference type="InterPro" id="IPR002797">
    <property type="entry name" value="Polysacc_synth"/>
</dbReference>
<feature type="transmembrane region" description="Helical" evidence="6">
    <location>
        <begin position="7"/>
        <end position="28"/>
    </location>
</feature>
<dbReference type="PANTHER" id="PTHR30250">
    <property type="entry name" value="PST FAMILY PREDICTED COLANIC ACID TRANSPORTER"/>
    <property type="match status" value="1"/>
</dbReference>
<evidence type="ECO:0000256" key="3">
    <source>
        <dbReference type="ARBA" id="ARBA00022692"/>
    </source>
</evidence>
<evidence type="ECO:0000256" key="4">
    <source>
        <dbReference type="ARBA" id="ARBA00022989"/>
    </source>
</evidence>
<comment type="subcellular location">
    <subcellularLocation>
        <location evidence="1">Cell membrane</location>
        <topology evidence="1">Multi-pass membrane protein</topology>
    </subcellularLocation>
</comment>
<reference evidence="7" key="1">
    <citation type="journal article" date="2014" name="DNA Res.">
        <title>A complete view of the genetic diversity of the Escherichia coli O-antigen biosynthesis gene cluster.</title>
        <authorList>
            <person name="Iguchi A."/>
            <person name="Iyoda S."/>
            <person name="Kikuchi T."/>
            <person name="Ogura Y."/>
            <person name="Katsura K."/>
            <person name="Ohnishi M."/>
            <person name="Hayashi T."/>
            <person name="Thomson N.R."/>
        </authorList>
    </citation>
    <scope>NUCLEOTIDE SEQUENCE</scope>
    <source>
        <strain evidence="7">H502a</strain>
    </source>
</reference>
<dbReference type="InterPro" id="IPR050833">
    <property type="entry name" value="Poly_Biosynth_Transport"/>
</dbReference>
<evidence type="ECO:0000313" key="8">
    <source>
        <dbReference type="EMBL" id="HBA4248658.1"/>
    </source>
</evidence>
<protein>
    <submittedName>
        <fullName evidence="7 8">O-antigen flippase</fullName>
    </submittedName>
</protein>
<feature type="transmembrane region" description="Helical" evidence="6">
    <location>
        <begin position="293"/>
        <end position="310"/>
    </location>
</feature>
<organism evidence="7">
    <name type="scientific">Escherichia coli</name>
    <dbReference type="NCBI Taxonomy" id="562"/>
    <lineage>
        <taxon>Bacteria</taxon>
        <taxon>Pseudomonadati</taxon>
        <taxon>Pseudomonadota</taxon>
        <taxon>Gammaproteobacteria</taxon>
        <taxon>Enterobacterales</taxon>
        <taxon>Enterobacteriaceae</taxon>
        <taxon>Escherichia</taxon>
    </lineage>
</organism>
<accession>A0A0A8J475</accession>
<feature type="transmembrane region" description="Helical" evidence="6">
    <location>
        <begin position="362"/>
        <end position="383"/>
    </location>
</feature>
<sequence length="414" mass="45641">MSIKINSLINLAGYAIPTLLSIPAMGYLARELGITNFGFFLMFFTIVGYASIFDLGLSRAVVREISLNKNDKKAISQIITTSFLLTLSIGVVVSVIFYYCNHKIASLISGPEQTESVAYAISVLSYCLPFYLLNMVCWGILEGYEKFKLLNVQKTITGVLTALLPVIFIHGNVGLLNATLGLVIARITGALLSVFFVFRNNRLTMDFSLSKTKSLLSFGGWASISSIINPLLTNIDRFILSNAVGPAKASLYIAPADAISKLLILPTTIARTIFPALCKNNTKDERKKIIKEATLLISVTSIVISIMFSLKASDIITLWLGKQYSAESPYIFQILLVGFVFNSLAQVPFAQIQSKGYAKITGLIHLVECIPYLLVLYFSIMYFSVAGVAYAWSARVTADYFILMLISLRLEKKK</sequence>
<feature type="transmembrane region" description="Helical" evidence="6">
    <location>
        <begin position="34"/>
        <end position="57"/>
    </location>
</feature>
<dbReference type="PANTHER" id="PTHR30250:SF26">
    <property type="entry name" value="PSMA PROTEIN"/>
    <property type="match status" value="1"/>
</dbReference>
<evidence type="ECO:0000256" key="5">
    <source>
        <dbReference type="ARBA" id="ARBA00023136"/>
    </source>
</evidence>
<evidence type="ECO:0000256" key="6">
    <source>
        <dbReference type="SAM" id="Phobius"/>
    </source>
</evidence>
<dbReference type="AlphaFoldDB" id="A0A0A8J475"/>
<proteinExistence type="predicted"/>
<feature type="transmembrane region" description="Helical" evidence="6">
    <location>
        <begin position="152"/>
        <end position="169"/>
    </location>
</feature>
<evidence type="ECO:0000256" key="2">
    <source>
        <dbReference type="ARBA" id="ARBA00022475"/>
    </source>
</evidence>
<keyword evidence="3 6" id="KW-0812">Transmembrane</keyword>
<dbReference type="Proteomes" id="UP000871786">
    <property type="component" value="Unassembled WGS sequence"/>
</dbReference>
<gene>
    <name evidence="7" type="primary">wzx</name>
    <name evidence="8" type="ORF">J5U05_003865</name>
</gene>
<keyword evidence="2" id="KW-1003">Cell membrane</keyword>
<name>A0A0A8J475_ECOLX</name>
<evidence type="ECO:0000313" key="7">
    <source>
        <dbReference type="EMBL" id="BAQ00827.1"/>
    </source>
</evidence>